<evidence type="ECO:0000256" key="8">
    <source>
        <dbReference type="ARBA" id="ARBA00023004"/>
    </source>
</evidence>
<dbReference type="Pfam" id="PF13715">
    <property type="entry name" value="CarbopepD_reg_2"/>
    <property type="match status" value="1"/>
</dbReference>
<evidence type="ECO:0000256" key="12">
    <source>
        <dbReference type="ARBA" id="ARBA00023170"/>
    </source>
</evidence>
<protein>
    <submittedName>
        <fullName evidence="19">TonB-dependent receptor</fullName>
    </submittedName>
</protein>
<feature type="signal peptide" evidence="16">
    <location>
        <begin position="1"/>
        <end position="22"/>
    </location>
</feature>
<feature type="chain" id="PRO_5046723848" evidence="16">
    <location>
        <begin position="23"/>
        <end position="821"/>
    </location>
</feature>
<dbReference type="Proteomes" id="UP001324380">
    <property type="component" value="Chromosome"/>
</dbReference>
<reference evidence="19 20" key="1">
    <citation type="submission" date="2023-11" db="EMBL/GenBank/DDBJ databases">
        <title>Analysis of the Genomes of Mucilaginibacter gossypii cycad 4 and M. sabulilitoris SNA2: microbes with the potential for plant growth promotion.</title>
        <authorList>
            <person name="Hirsch A.M."/>
            <person name="Humm E."/>
            <person name="Rubbi M."/>
            <person name="Del Vecchio G."/>
            <person name="Ha S.M."/>
            <person name="Pellegrini M."/>
            <person name="Gunsalus R.P."/>
        </authorList>
    </citation>
    <scope>NUCLEOTIDE SEQUENCE [LARGE SCALE GENOMIC DNA]</scope>
    <source>
        <strain evidence="19 20">SNA2</strain>
    </source>
</reference>
<evidence type="ECO:0000256" key="9">
    <source>
        <dbReference type="ARBA" id="ARBA00023065"/>
    </source>
</evidence>
<dbReference type="RefSeq" id="WP_321564436.1">
    <property type="nucleotide sequence ID" value="NZ_CP139558.1"/>
</dbReference>
<feature type="domain" description="TonB-dependent receptor plug" evidence="18">
    <location>
        <begin position="138"/>
        <end position="236"/>
    </location>
</feature>
<keyword evidence="3 14" id="KW-0813">Transport</keyword>
<keyword evidence="6 14" id="KW-0812">Transmembrane</keyword>
<evidence type="ECO:0000256" key="3">
    <source>
        <dbReference type="ARBA" id="ARBA00022448"/>
    </source>
</evidence>
<keyword evidence="5" id="KW-0410">Iron transport</keyword>
<dbReference type="NCBIfam" id="TIGR01783">
    <property type="entry name" value="TonB-siderophor"/>
    <property type="match status" value="1"/>
</dbReference>
<evidence type="ECO:0000256" key="15">
    <source>
        <dbReference type="RuleBase" id="RU003357"/>
    </source>
</evidence>
<evidence type="ECO:0000256" key="5">
    <source>
        <dbReference type="ARBA" id="ARBA00022496"/>
    </source>
</evidence>
<gene>
    <name evidence="19" type="ORF">SNE25_07275</name>
</gene>
<name>A0ABZ0TQA5_9SPHI</name>
<dbReference type="Gene3D" id="2.40.170.20">
    <property type="entry name" value="TonB-dependent receptor, beta-barrel domain"/>
    <property type="match status" value="1"/>
</dbReference>
<evidence type="ECO:0000256" key="7">
    <source>
        <dbReference type="ARBA" id="ARBA00022729"/>
    </source>
</evidence>
<organism evidence="19 20">
    <name type="scientific">Mucilaginibacter sabulilitoris</name>
    <dbReference type="NCBI Taxonomy" id="1173583"/>
    <lineage>
        <taxon>Bacteria</taxon>
        <taxon>Pseudomonadati</taxon>
        <taxon>Bacteroidota</taxon>
        <taxon>Sphingobacteriia</taxon>
        <taxon>Sphingobacteriales</taxon>
        <taxon>Sphingobacteriaceae</taxon>
        <taxon>Mucilaginibacter</taxon>
    </lineage>
</organism>
<evidence type="ECO:0000256" key="2">
    <source>
        <dbReference type="ARBA" id="ARBA00009810"/>
    </source>
</evidence>
<comment type="subcellular location">
    <subcellularLocation>
        <location evidence="1 14">Cell outer membrane</location>
        <topology evidence="1 14">Multi-pass membrane protein</topology>
    </subcellularLocation>
</comment>
<keyword evidence="9" id="KW-0406">Ion transport</keyword>
<keyword evidence="13 14" id="KW-0998">Cell outer membrane</keyword>
<keyword evidence="10 15" id="KW-0798">TonB box</keyword>
<evidence type="ECO:0000256" key="4">
    <source>
        <dbReference type="ARBA" id="ARBA00022452"/>
    </source>
</evidence>
<dbReference type="InterPro" id="IPR010105">
    <property type="entry name" value="TonB_sidphr_rcpt"/>
</dbReference>
<dbReference type="Pfam" id="PF07715">
    <property type="entry name" value="Plug"/>
    <property type="match status" value="1"/>
</dbReference>
<evidence type="ECO:0000256" key="16">
    <source>
        <dbReference type="SAM" id="SignalP"/>
    </source>
</evidence>
<dbReference type="InterPro" id="IPR037066">
    <property type="entry name" value="Plug_dom_sf"/>
</dbReference>
<dbReference type="InterPro" id="IPR039426">
    <property type="entry name" value="TonB-dep_rcpt-like"/>
</dbReference>
<keyword evidence="12 19" id="KW-0675">Receptor</keyword>
<dbReference type="Gene3D" id="2.60.40.1120">
    <property type="entry name" value="Carboxypeptidase-like, regulatory domain"/>
    <property type="match status" value="1"/>
</dbReference>
<dbReference type="InterPro" id="IPR036942">
    <property type="entry name" value="Beta-barrel_TonB_sf"/>
</dbReference>
<evidence type="ECO:0000256" key="1">
    <source>
        <dbReference type="ARBA" id="ARBA00004571"/>
    </source>
</evidence>
<dbReference type="PANTHER" id="PTHR32552:SF68">
    <property type="entry name" value="FERRICHROME OUTER MEMBRANE TRANSPORTER_PHAGE RECEPTOR"/>
    <property type="match status" value="1"/>
</dbReference>
<feature type="domain" description="TonB-dependent receptor-like beta-barrel" evidence="17">
    <location>
        <begin position="315"/>
        <end position="789"/>
    </location>
</feature>
<evidence type="ECO:0000313" key="20">
    <source>
        <dbReference type="Proteomes" id="UP001324380"/>
    </source>
</evidence>
<evidence type="ECO:0000256" key="10">
    <source>
        <dbReference type="ARBA" id="ARBA00023077"/>
    </source>
</evidence>
<evidence type="ECO:0000313" key="19">
    <source>
        <dbReference type="EMBL" id="WPU95324.1"/>
    </source>
</evidence>
<sequence length="821" mass="90918">MKTFPLLLLFLTLTLSTQILQAQQQNATITGKVVTTDNKPAEAVSVGLAGTTKGAITKYNGEFTIVNVQPGNYSLVFTGIGYKKLTKHITLTDGQTAKITVTMNDDEQQLQVVEITGRKEKTYKTTATFIGNKTQTDIKDLPQSVSYASKELISDLGATRIGDVVKVFSGVNQFTTYDDLTIRGFRVNGGSNTQLLNGLRTSTGFWKQPLTNYLERVEVLKGPSSALYGNASPGGVVNRVTKKPLNETRQTVSFSLGSFNTFRALSDFTGPANKDSSLLYRLNLGYEDANSFRDLQFDKNIIVAPSLSFVASPKTRINFDLVYNNSKSRLDRGQSTRMNDLYSTPSSLSINTGNDRLNEQTYIVTLSGSHQFNDKLSFNAAYSKTGYQEDLYEHRSANAYAVDGNNTAIPNLVAMQIFSRVRKRYVDNFSGYFNYKDNTGILEHNIVAGYDYGSEKLPVGASQLTASGYRNAANNGSIGSYDPTKKANYLLDKNGNPVPNVPSFNLDDVLNSQRMQDDSKDFFAQVAVDPTYYYLNAGYVQDQIKLGKFQALLGVRYEYYTDFANYKKSTEAKTHSSAWLPRFGLVYTANSNINFYGTYVEGYNPQTASTLSNPNAGGPFKPLTSNMIEFGAKSSWLNDMLTISTAVYQIDQNNTLYNANVPDQPDLLRQVGKERSKGIEFDIAGRITPNWSILASYAYSDAKITQSLIPAEVGQQKPNAPKNMANIWTRYNVNRGLFNGLGIGAGANYVDKRSLSLNLAQGIPNYTLVNAALYYQVGKVQLQFNANNITNKKYWVGGYDYLRLFPGAPSNYLLTLNYTIK</sequence>
<evidence type="ECO:0000256" key="11">
    <source>
        <dbReference type="ARBA" id="ARBA00023136"/>
    </source>
</evidence>
<dbReference type="CDD" id="cd01347">
    <property type="entry name" value="ligand_gated_channel"/>
    <property type="match status" value="1"/>
</dbReference>
<dbReference type="InterPro" id="IPR000531">
    <property type="entry name" value="Beta-barrel_TonB"/>
</dbReference>
<evidence type="ECO:0000256" key="6">
    <source>
        <dbReference type="ARBA" id="ARBA00022692"/>
    </source>
</evidence>
<keyword evidence="11 14" id="KW-0472">Membrane</keyword>
<evidence type="ECO:0000256" key="14">
    <source>
        <dbReference type="PROSITE-ProRule" id="PRU01360"/>
    </source>
</evidence>
<accession>A0ABZ0TQA5</accession>
<comment type="similarity">
    <text evidence="2 14 15">Belongs to the TonB-dependent receptor family.</text>
</comment>
<evidence type="ECO:0000259" key="17">
    <source>
        <dbReference type="Pfam" id="PF00593"/>
    </source>
</evidence>
<dbReference type="InterPro" id="IPR013784">
    <property type="entry name" value="Carb-bd-like_fold"/>
</dbReference>
<dbReference type="PROSITE" id="PS52016">
    <property type="entry name" value="TONB_DEPENDENT_REC_3"/>
    <property type="match status" value="1"/>
</dbReference>
<dbReference type="EMBL" id="CP139558">
    <property type="protein sequence ID" value="WPU95324.1"/>
    <property type="molecule type" value="Genomic_DNA"/>
</dbReference>
<dbReference type="InterPro" id="IPR012910">
    <property type="entry name" value="Plug_dom"/>
</dbReference>
<keyword evidence="8" id="KW-0408">Iron</keyword>
<keyword evidence="7 16" id="KW-0732">Signal</keyword>
<dbReference type="PANTHER" id="PTHR32552">
    <property type="entry name" value="FERRICHROME IRON RECEPTOR-RELATED"/>
    <property type="match status" value="1"/>
</dbReference>
<evidence type="ECO:0000259" key="18">
    <source>
        <dbReference type="Pfam" id="PF07715"/>
    </source>
</evidence>
<dbReference type="Gene3D" id="2.170.130.10">
    <property type="entry name" value="TonB-dependent receptor, plug domain"/>
    <property type="match status" value="1"/>
</dbReference>
<dbReference type="SUPFAM" id="SSF56935">
    <property type="entry name" value="Porins"/>
    <property type="match status" value="1"/>
</dbReference>
<dbReference type="SUPFAM" id="SSF49452">
    <property type="entry name" value="Starch-binding domain-like"/>
    <property type="match status" value="1"/>
</dbReference>
<proteinExistence type="inferred from homology"/>
<dbReference type="Pfam" id="PF00593">
    <property type="entry name" value="TonB_dep_Rec_b-barrel"/>
    <property type="match status" value="1"/>
</dbReference>
<keyword evidence="4 14" id="KW-1134">Transmembrane beta strand</keyword>
<evidence type="ECO:0000256" key="13">
    <source>
        <dbReference type="ARBA" id="ARBA00023237"/>
    </source>
</evidence>
<keyword evidence="20" id="KW-1185">Reference proteome</keyword>